<dbReference type="EMBL" id="FRCY01000028">
    <property type="protein sequence ID" value="SHN35652.1"/>
    <property type="molecule type" value="Genomic_DNA"/>
</dbReference>
<proteinExistence type="predicted"/>
<reference evidence="1 2" key="1">
    <citation type="submission" date="2016-11" db="EMBL/GenBank/DDBJ databases">
        <authorList>
            <person name="Jaros S."/>
            <person name="Januszkiewicz K."/>
            <person name="Wedrychowicz H."/>
        </authorList>
    </citation>
    <scope>NUCLEOTIDE SEQUENCE [LARGE SCALE GENOMIC DNA]</scope>
    <source>
        <strain evidence="1 2">CGMCC 1.6102</strain>
    </source>
</reference>
<organism evidence="1 2">
    <name type="scientific">Cyclobacterium lianum</name>
    <dbReference type="NCBI Taxonomy" id="388280"/>
    <lineage>
        <taxon>Bacteria</taxon>
        <taxon>Pseudomonadati</taxon>
        <taxon>Bacteroidota</taxon>
        <taxon>Cytophagia</taxon>
        <taxon>Cytophagales</taxon>
        <taxon>Cyclobacteriaceae</taxon>
        <taxon>Cyclobacterium</taxon>
    </lineage>
</organism>
<dbReference type="AlphaFoldDB" id="A0A1M7QUQ1"/>
<gene>
    <name evidence="1" type="ORF">SAMN04488057_12811</name>
</gene>
<name>A0A1M7QUQ1_9BACT</name>
<sequence length="171" mass="20332">MLVILFLLSQSCQKNTINELTHYELPVLEKLDFEIAIVDSLQKFSSNMDLVPVPLKETFCRDQDMSYIITFINVSCVTCLADFEFWNRFFESTSSKKVKVYYVVHSNDRFNFFKYVINSGKIEINLNSVWVDENEFYNNFYFQDYYLYFTKSNIYKINKGVKLPDLIDIVD</sequence>
<accession>A0A1M7QUQ1</accession>
<evidence type="ECO:0000313" key="2">
    <source>
        <dbReference type="Proteomes" id="UP000184513"/>
    </source>
</evidence>
<dbReference type="Proteomes" id="UP000184513">
    <property type="component" value="Unassembled WGS sequence"/>
</dbReference>
<protein>
    <submittedName>
        <fullName evidence="1">Uncharacterized protein</fullName>
    </submittedName>
</protein>
<keyword evidence="2" id="KW-1185">Reference proteome</keyword>
<evidence type="ECO:0000313" key="1">
    <source>
        <dbReference type="EMBL" id="SHN35652.1"/>
    </source>
</evidence>
<dbReference type="STRING" id="388280.SAMN04488057_12811"/>